<organism evidence="5 6">
    <name type="scientific">Zymomonas mobilis</name>
    <dbReference type="NCBI Taxonomy" id="542"/>
    <lineage>
        <taxon>Bacteria</taxon>
        <taxon>Pseudomonadati</taxon>
        <taxon>Pseudomonadota</taxon>
        <taxon>Alphaproteobacteria</taxon>
        <taxon>Sphingomonadales</taxon>
        <taxon>Zymomonadaceae</taxon>
        <taxon>Zymomonas</taxon>
    </lineage>
</organism>
<evidence type="ECO:0000313" key="5">
    <source>
        <dbReference type="EMBL" id="TQL16781.1"/>
    </source>
</evidence>
<feature type="domain" description="Bacterial Ig-like" evidence="3">
    <location>
        <begin position="352"/>
        <end position="449"/>
    </location>
</feature>
<accession>A0A542VZN9</accession>
<protein>
    <submittedName>
        <fullName evidence="5">Uncharacterized protein</fullName>
    </submittedName>
</protein>
<dbReference type="InterPro" id="IPR011049">
    <property type="entry name" value="Serralysin-like_metalloprot_C"/>
</dbReference>
<dbReference type="RefSeq" id="WP_141919184.1">
    <property type="nucleotide sequence ID" value="NZ_VFOF01000001.1"/>
</dbReference>
<feature type="domain" description="Bacterial Ig-like" evidence="3">
    <location>
        <begin position="976"/>
        <end position="1073"/>
    </location>
</feature>
<dbReference type="InterPro" id="IPR048051">
    <property type="entry name" value="BapA-like_prefix-like"/>
</dbReference>
<dbReference type="OrthoDB" id="1488578at2"/>
<feature type="domain" description="Bacterial Ig" evidence="2">
    <location>
        <begin position="1788"/>
        <end position="1857"/>
    </location>
</feature>
<dbReference type="InterPro" id="IPR044048">
    <property type="entry name" value="Big_12"/>
</dbReference>
<feature type="compositionally biased region" description="Polar residues" evidence="1">
    <location>
        <begin position="1491"/>
        <end position="1502"/>
    </location>
</feature>
<name>A0A542VZN9_ZYMMB</name>
<feature type="domain" description="Bacterial Ig-like" evidence="3">
    <location>
        <begin position="1184"/>
        <end position="1274"/>
    </location>
</feature>
<comment type="caution">
    <text evidence="5">The sequence shown here is derived from an EMBL/GenBank/DDBJ whole genome shotgun (WGS) entry which is preliminary data.</text>
</comment>
<proteinExistence type="predicted"/>
<feature type="domain" description="Bacterial Ig" evidence="2">
    <location>
        <begin position="1943"/>
        <end position="2017"/>
    </location>
</feature>
<dbReference type="Proteomes" id="UP000316887">
    <property type="component" value="Unassembled WGS sequence"/>
</dbReference>
<feature type="domain" description="Bacterial Ig" evidence="2">
    <location>
        <begin position="1863"/>
        <end position="1939"/>
    </location>
</feature>
<evidence type="ECO:0000313" key="6">
    <source>
        <dbReference type="Proteomes" id="UP000316887"/>
    </source>
</evidence>
<dbReference type="NCBIfam" id="NF033677">
    <property type="entry name" value="biofilm_BapA_N"/>
    <property type="match status" value="1"/>
</dbReference>
<evidence type="ECO:0000259" key="3">
    <source>
        <dbReference type="Pfam" id="PF19078"/>
    </source>
</evidence>
<feature type="domain" description="Bacterial Ig-like" evidence="3">
    <location>
        <begin position="872"/>
        <end position="969"/>
    </location>
</feature>
<dbReference type="Gene3D" id="2.60.40.10">
    <property type="entry name" value="Immunoglobulins"/>
    <property type="match status" value="4"/>
</dbReference>
<gene>
    <name evidence="5" type="ORF">FBY58_0326</name>
</gene>
<dbReference type="InterPro" id="IPR041498">
    <property type="entry name" value="Big_6"/>
</dbReference>
<dbReference type="SUPFAM" id="SSF51120">
    <property type="entry name" value="beta-Roll"/>
    <property type="match status" value="1"/>
</dbReference>
<dbReference type="PANTHER" id="PTHR34677:SF3">
    <property type="entry name" value="BACTERIAL IG-LIKE DOMAIN-CONTAINING PROTEIN"/>
    <property type="match status" value="1"/>
</dbReference>
<evidence type="ECO:0000256" key="1">
    <source>
        <dbReference type="SAM" id="MobiDB-lite"/>
    </source>
</evidence>
<evidence type="ECO:0000259" key="4">
    <source>
        <dbReference type="Pfam" id="PF22783"/>
    </source>
</evidence>
<sequence>MTSSLTITKKRGNHKAFSTEENRISLQHPSVVQLNAYRSQVHSLLRQGNTLLVQLNDGRQYQFDNFFVDDDKHLHSDLVLRDEDQKEAWWHAEMPDASHPTLAGSDVGYSQVETIKPLLIYHDSGLLVPLLAGILGAGAAGGAAAALTGGHSHKDNDGTTLSVPSVDSVTTDPTTGEVIVKGTAKPGQEVNVTFPDGSVTKVTADSKTGDYQATSSVPQKEGQIAVTSSDSSSANVSNPVTHDYTDIPPSVGISSDATQTVTGPVTYTFTLSEASKDFTANSVTVTGGTKGELVQDPSNPLVYHMVVTPDAGKGGTISVVVPAGTVHDLSGNTTTTDAVATPVSYDTTPAGNPVATVTSDSDGATVTGPVTYTFTLSEPVSDLTADSVNVSGGSKGALVQDPSNPLVYHMVVTPDAGKGGAVTVTLPAGSLHDLAGNPTSSDATDTVSYDTTPAGNPIVTVTSDSDGATATGPVTYTFTLSEAVSDLTADSVTVSGGTKGELVQDPSNPLVYHMVVTPDAGKGGTVTATLPAGSLHDLAGNPTSSDATDTVSYDTTPAGNPVATVTSDSDGATATGPVTYTFTLSEPVSDLTADSVNVSGGSKGALVQDPSNPLVYHMVVTPDAGKGGAVTVTLPAGSLHDLAGNPTSSDATDTVSYDTTPAGNPIVTVTSDSDGATATGPVTYTFTLLEAVSDLTADSVTVSGGTKGELVQDPSNPLVYHMVVTPDAGKGGTVTATLPAGSLHDLAGNPTSSDATDTVSYDTTPAGNPVATVTSDSDGATATGPVTYTFTLSEPVSDLTADSVNVSGGTKGELVQDPSNPLVYHMVVTPDAGKGGTVTATLPAGSLHDLAGNPTSSDATDTVSYDTTLAGNPVVAVTSDSDGSTATGPVTYTFTLSEPVSDLTADSVNVSGGTKGELVQDPSNPLVYHMVVTPDAGKGGTVTATLPAGSLHDLAGNPTSSDATDTVSYDTTPAGNPVATVTSDSDGATATGPVTYTFTLSEPVSDLTADRVNVSGGTKGELVQDPSNPLVYHMVVTPDAGKGGTVTATLPAGSLHDLAGNPTSSDATDTVSYDTTPAGNPVATVTSDSDGATATGPVTYTFTLSEPVSDLTADSVNVSGGTKGELVQDPSNPLVYHMVVTPEPGKGGTVTATLPAGSLHDLAGNPTSSDATDTVSYDTTPAGNPSVTISSTHDNTTATNDAVTFGFTLSEPVSDFSADSINVTGGTKGSLISFPDNPLFYAIEVTPDANSSGTITATLPAGSLHDLAGNPTLSDTTDSVLYDTIPPALTITSDSDGATATGPVTYTFTLSEPVSDLTADSVTVSGGTKGTLVQDSSNPLVYHMVVTPDGSGSTITATLPAGSLHDLAGNPTSSDASDSVAYSAIPDVAPTVDVTSDSDGKTAIGPVTYTFTLSKPVSDFTADSVTVSGGSKGALTQDSSNPLVYHMVVTPDAGQNGTVTATIPAGSLHDLSGSATSSAATDSVPFDTMPPTITVTSPNGNDTTTEGDVTYVFTLSEPLKNFSADSINVYGGTKGSFVQDSSNPLSYTLTVTPDKNSGGTLIADIPVGSVQDLNGNPTVVDSRCSVNFFMLSDSPVRIISDQDGLTATSDITYSVAFTDQSQTLSANDLTVQNGDLKSLTFIDNSSNPYLSSYYQVVVSPTKDDTGINSLTVNENVINGVGAVTGIVLFDTRQLNLQDYTDTGSSATDYISQDNSFSLSLDKAANGVTPSYQVSTDNGDTWTDTSAVQNNIPDGHYLYRAVTGYHVYSNVIDLTVDTTKPDLISINPTNGQTVSGVAEAGATVNVLSNDGQTVLGTTVADSSNHWSISGLNIADNTPIKATATDVAGNVSSTVTARVDATPPAVTINSSDGATITGTSEAGTVVKVDTNGDGVADYTQTVGADGHWSIKPDTALANGSTVSVTSTDPVGNVSNAATTVVDNVAPVVTLTTADNQTVTGTVDDPTVTSVTIFDSTGNAVGTAAVTNGNYSLTLPEAVASETKLTASATDSAGNVGSSAVLDIVPEIAATSLALHQASITAITTDTIPTSAVSTNQNNDFVTRDDTLVVSGNSNLEGASDSAAEMPALMMSLAVSDDTSSSSGDVLQISSDGQNWTTLTPNSNGAWSWDEGKTHDSNFTYSLRTLDSAGNVLSTASKYVTVDLVAPPILTMPAWSDAGITVTKDGNTTVALIDDTNHDGVYEQGIDKVLATDSNNGTTAHLSATLTAGQHYNLGLVQYNAAGNYSRLSQTVSYTEPTTSALNTAFQAVVAPPQEARDTAGMATAFDSSGNLIVLQRSTLVTQTGSTNYALADTTQLPYLVRYTGQSSADRSTINSSTIADYNRDGFADVLASDYIDAATTGVAVWTGSQSGYSLTRSTSSNNSAGGVMAYDKDGDGYTDFVVGNWGPTDGSTNGSFIKNTNGVLSQDGANGLAGLTNFKFEREVSGVDLNGDGNVDIAAHTISNSDSTNQYALALIQNESGTLALTQSLDNVFNSRGTPTGTSGQSALPSVWGAQSLVWADFANNGQMDLYLSQGGNTPTGSSDDDSRIYMNNDGVLSSTPTIIADDNLHGAAATAIDWNHDGKMDVVEIRSTINQDYNNIPIVLLTNNGVDGSGTLNPFTATTLNTVLKANITGISAVDVNWDGAVDLLYSTTSGSDTQADGIGQPTQANIYSVMNTNAVADGTSLHLKILDQNGINSYFGNTVQLFDSSGKLVSTQIINPQEGMWDNDSTAIVNFYNLDPNEHYSAALVRASGGHSDDIGGQSSYGDNSEVAAMALFVSDSQSSSDSSSSTGISPALTSVENVEKSWSDLTPGAANHAYVLAGETTETHTNGGTFTGTGYDDTFFAGSGNNTYIGGGGWGYDSSGAYVWMSSGGHNVVDYSSELSSITVNMGNASGIGNVAISTSSDHDTLQGIQGIIGTAYDDTFTSDGKGDYFEGGGGNDIFNLGKGGHDTLMYKLLDGSDNTGGNGSDTVNDFHLGNTVNDPNADIINIKDLLADYQGTANIYYDVTENKFVLDKASSGLDQFVSTSVHNGNTTVSVDRDGANGTHQMTALVTLDNTQTDLATLIGNHQMIIA</sequence>
<feature type="compositionally biased region" description="Polar residues" evidence="1">
    <location>
        <begin position="158"/>
        <end position="173"/>
    </location>
</feature>
<feature type="domain" description="Bacterial Ig-like" evidence="3">
    <location>
        <begin position="1080"/>
        <end position="1177"/>
    </location>
</feature>
<dbReference type="InterPro" id="IPR013783">
    <property type="entry name" value="Ig-like_fold"/>
</dbReference>
<feature type="domain" description="Bacterial Ig-like" evidence="3">
    <location>
        <begin position="560"/>
        <end position="657"/>
    </location>
</feature>
<dbReference type="PANTHER" id="PTHR34677">
    <property type="match status" value="1"/>
</dbReference>
<feature type="domain" description="Bacterial Ig-like" evidence="3">
    <location>
        <begin position="664"/>
        <end position="761"/>
    </location>
</feature>
<feature type="region of interest" description="Disordered" evidence="1">
    <location>
        <begin position="1474"/>
        <end position="1502"/>
    </location>
</feature>
<dbReference type="InterPro" id="IPR028994">
    <property type="entry name" value="Integrin_alpha_N"/>
</dbReference>
<dbReference type="SUPFAM" id="SSF69318">
    <property type="entry name" value="Integrin alpha N-terminal domain"/>
    <property type="match status" value="1"/>
</dbReference>
<evidence type="ECO:0000259" key="2">
    <source>
        <dbReference type="Pfam" id="PF17936"/>
    </source>
</evidence>
<reference evidence="5 6" key="1">
    <citation type="submission" date="2019-06" db="EMBL/GenBank/DDBJ databases">
        <title>Genome sequencing of Zymomonas mobilis strains for genetic engineering and biofuel applications.</title>
        <authorList>
            <person name="Teravest M."/>
        </authorList>
    </citation>
    <scope>NUCLEOTIDE SEQUENCE [LARGE SCALE GENOMIC DNA]</scope>
    <source>
        <strain evidence="5 6">AN0101</strain>
    </source>
</reference>
<dbReference type="Pfam" id="PF17936">
    <property type="entry name" value="Big_6"/>
    <property type="match status" value="3"/>
</dbReference>
<feature type="region of interest" description="Disordered" evidence="1">
    <location>
        <begin position="146"/>
        <end position="173"/>
    </location>
</feature>
<dbReference type="EMBL" id="VFOF01000001">
    <property type="protein sequence ID" value="TQL16781.1"/>
    <property type="molecule type" value="Genomic_DNA"/>
</dbReference>
<feature type="domain" description="Bacterial Ig-like" evidence="3">
    <location>
        <begin position="248"/>
        <end position="336"/>
    </location>
</feature>
<feature type="domain" description="Bacterial Ig-like" evidence="3">
    <location>
        <begin position="1487"/>
        <end position="1580"/>
    </location>
</feature>
<feature type="domain" description="Bacterial Ig-like" evidence="3">
    <location>
        <begin position="1388"/>
        <end position="1480"/>
    </location>
</feature>
<dbReference type="Pfam" id="PF19078">
    <property type="entry name" value="Big_12"/>
    <property type="match status" value="13"/>
</dbReference>
<feature type="domain" description="Bacterial Ig-like" evidence="3">
    <location>
        <begin position="456"/>
        <end position="553"/>
    </location>
</feature>
<feature type="domain" description="Bacterial Ig-like" evidence="3">
    <location>
        <begin position="1283"/>
        <end position="1382"/>
    </location>
</feature>
<dbReference type="Pfam" id="PF22783">
    <property type="entry name" value="BapA_N"/>
    <property type="match status" value="1"/>
</dbReference>
<feature type="domain" description="Biofilm-associated protein BapA-like prefix-like" evidence="4">
    <location>
        <begin position="5"/>
        <end position="124"/>
    </location>
</feature>
<feature type="domain" description="Bacterial Ig-like" evidence="3">
    <location>
        <begin position="768"/>
        <end position="865"/>
    </location>
</feature>